<protein>
    <submittedName>
        <fullName evidence="8">HAMP domain-containing protein</fullName>
    </submittedName>
</protein>
<dbReference type="GO" id="GO:0007165">
    <property type="term" value="P:signal transduction"/>
    <property type="evidence" value="ECO:0007669"/>
    <property type="project" value="UniProtKB-KW"/>
</dbReference>
<feature type="domain" description="HAMP" evidence="7">
    <location>
        <begin position="223"/>
        <end position="276"/>
    </location>
</feature>
<dbReference type="GO" id="GO:0016020">
    <property type="term" value="C:membrane"/>
    <property type="evidence" value="ECO:0007669"/>
    <property type="project" value="InterPro"/>
</dbReference>
<dbReference type="RefSeq" id="WP_218404419.1">
    <property type="nucleotide sequence ID" value="NZ_JAGSPC010000001.1"/>
</dbReference>
<gene>
    <name evidence="8" type="ORF">KCG46_06265</name>
</gene>
<keyword evidence="5" id="KW-0812">Transmembrane</keyword>
<feature type="compositionally biased region" description="Low complexity" evidence="4">
    <location>
        <begin position="382"/>
        <end position="399"/>
    </location>
</feature>
<evidence type="ECO:0000313" key="9">
    <source>
        <dbReference type="Proteomes" id="UP001138681"/>
    </source>
</evidence>
<dbReference type="PANTHER" id="PTHR32089:SF112">
    <property type="entry name" value="LYSOZYME-LIKE PROTEIN-RELATED"/>
    <property type="match status" value="1"/>
</dbReference>
<evidence type="ECO:0000256" key="2">
    <source>
        <dbReference type="ARBA" id="ARBA00029447"/>
    </source>
</evidence>
<feature type="compositionally biased region" description="Basic and acidic residues" evidence="4">
    <location>
        <begin position="277"/>
        <end position="296"/>
    </location>
</feature>
<evidence type="ECO:0000259" key="6">
    <source>
        <dbReference type="PROSITE" id="PS50111"/>
    </source>
</evidence>
<feature type="transmembrane region" description="Helical" evidence="5">
    <location>
        <begin position="196"/>
        <end position="216"/>
    </location>
</feature>
<evidence type="ECO:0000259" key="7">
    <source>
        <dbReference type="PROSITE" id="PS50885"/>
    </source>
</evidence>
<comment type="similarity">
    <text evidence="2">Belongs to the methyl-accepting chemotaxis (MCP) protein family.</text>
</comment>
<feature type="domain" description="Methyl-accepting transducer" evidence="6">
    <location>
        <begin position="321"/>
        <end position="564"/>
    </location>
</feature>
<keyword evidence="5" id="KW-1133">Transmembrane helix</keyword>
<accession>A0A9X1F5G7</accession>
<dbReference type="Pfam" id="PF00672">
    <property type="entry name" value="HAMP"/>
    <property type="match status" value="1"/>
</dbReference>
<dbReference type="InterPro" id="IPR004089">
    <property type="entry name" value="MCPsignal_dom"/>
</dbReference>
<dbReference type="EMBL" id="JAGSPC010000001">
    <property type="protein sequence ID" value="MBV7259175.1"/>
    <property type="molecule type" value="Genomic_DNA"/>
</dbReference>
<evidence type="ECO:0000256" key="3">
    <source>
        <dbReference type="PROSITE-ProRule" id="PRU00284"/>
    </source>
</evidence>
<comment type="caution">
    <text evidence="8">The sequence shown here is derived from an EMBL/GenBank/DDBJ whole genome shotgun (WGS) entry which is preliminary data.</text>
</comment>
<sequence>MDIGVEGKRTLSARALDWLQKGSISSQVGKVFNLFAILVMILGAVATIGAVRIEQRSTTLADLTNVAFLTANMTRSVALSKDDMGAYRARGYEPEIIESSIRHARDAIEMNSELRGSAGSIDPAFAARVDDLETGLGRIVTIMEEVRDAPRTIVEEESFLGPRYDEIDTTALQIVELRDIAATRTEQYSGEGLYEIQMLIAVLTLGALLALGLVFVGKRLVARRVVSPIVDIANASERIAAGETALAIPEAGRDDEIGKMADSLTILREVQEQSAEQAKRDHEQELERERELQHERDKQRIAHTEMLQSLADQFEETVGGVASEVAAASSEMHLAANALAENVDSSSKSVENANSNLKQSSAGITGAASATDEFSLSINEVSRQAGSSSQRAQRATKAAKQADKTIAGLTDSAGKISQIVEVIAGIAQRTNLLALNASIEAARGGEAGRGFAVVASEVKELAMRTGRATEEVETLIREMQSVTAESASALSLISEEVVELESAASAIATAVDQQAVASQDLARSIDIAARNTETVSATIDDVSKVTHQSGATATQVLDSASGLNDQAELLREHVSDFLKQVRAA</sequence>
<dbReference type="SMART" id="SM00304">
    <property type="entry name" value="HAMP"/>
    <property type="match status" value="1"/>
</dbReference>
<dbReference type="InterPro" id="IPR003660">
    <property type="entry name" value="HAMP_dom"/>
</dbReference>
<evidence type="ECO:0000256" key="5">
    <source>
        <dbReference type="SAM" id="Phobius"/>
    </source>
</evidence>
<name>A0A9X1F5G7_9SPHN</name>
<evidence type="ECO:0000313" key="8">
    <source>
        <dbReference type="EMBL" id="MBV7259175.1"/>
    </source>
</evidence>
<reference evidence="8" key="1">
    <citation type="submission" date="2021-04" db="EMBL/GenBank/DDBJ databases">
        <authorList>
            <person name="Pira H."/>
            <person name="Risdian C."/>
            <person name="Wink J."/>
        </authorList>
    </citation>
    <scope>NUCLEOTIDE SEQUENCE</scope>
    <source>
        <strain evidence="8">WH158</strain>
    </source>
</reference>
<dbReference type="Pfam" id="PF00015">
    <property type="entry name" value="MCPsignal"/>
    <property type="match status" value="1"/>
</dbReference>
<feature type="region of interest" description="Disordered" evidence="4">
    <location>
        <begin position="381"/>
        <end position="401"/>
    </location>
</feature>
<dbReference type="PROSITE" id="PS50885">
    <property type="entry name" value="HAMP"/>
    <property type="match status" value="1"/>
</dbReference>
<evidence type="ECO:0000256" key="4">
    <source>
        <dbReference type="SAM" id="MobiDB-lite"/>
    </source>
</evidence>
<keyword evidence="9" id="KW-1185">Reference proteome</keyword>
<dbReference type="PROSITE" id="PS50111">
    <property type="entry name" value="CHEMOTAXIS_TRANSDUC_2"/>
    <property type="match status" value="1"/>
</dbReference>
<dbReference type="PANTHER" id="PTHR32089">
    <property type="entry name" value="METHYL-ACCEPTING CHEMOTAXIS PROTEIN MCPB"/>
    <property type="match status" value="1"/>
</dbReference>
<dbReference type="AlphaFoldDB" id="A0A9X1F5G7"/>
<dbReference type="Proteomes" id="UP001138681">
    <property type="component" value="Unassembled WGS sequence"/>
</dbReference>
<feature type="region of interest" description="Disordered" evidence="4">
    <location>
        <begin position="272"/>
        <end position="296"/>
    </location>
</feature>
<feature type="transmembrane region" description="Helical" evidence="5">
    <location>
        <begin position="31"/>
        <end position="53"/>
    </location>
</feature>
<keyword evidence="5" id="KW-0472">Membrane</keyword>
<keyword evidence="1 3" id="KW-0807">Transducer</keyword>
<dbReference type="SMART" id="SM00283">
    <property type="entry name" value="MA"/>
    <property type="match status" value="1"/>
</dbReference>
<evidence type="ECO:0000256" key="1">
    <source>
        <dbReference type="ARBA" id="ARBA00023224"/>
    </source>
</evidence>
<proteinExistence type="inferred from homology"/>
<organism evidence="8 9">
    <name type="scientific">Erythrobacter crassostreae</name>
    <dbReference type="NCBI Taxonomy" id="2828328"/>
    <lineage>
        <taxon>Bacteria</taxon>
        <taxon>Pseudomonadati</taxon>
        <taxon>Pseudomonadota</taxon>
        <taxon>Alphaproteobacteria</taxon>
        <taxon>Sphingomonadales</taxon>
        <taxon>Erythrobacteraceae</taxon>
        <taxon>Erythrobacter/Porphyrobacter group</taxon>
        <taxon>Erythrobacter</taxon>
    </lineage>
</organism>
<dbReference type="CDD" id="cd06225">
    <property type="entry name" value="HAMP"/>
    <property type="match status" value="1"/>
</dbReference>